<evidence type="ECO:0000256" key="6">
    <source>
        <dbReference type="ARBA" id="ARBA00022705"/>
    </source>
</evidence>
<feature type="domain" description="DNA polymerase III beta sliding clamp C-terminal" evidence="10">
    <location>
        <begin position="12"/>
        <end position="92"/>
    </location>
</feature>
<dbReference type="GO" id="GO:0003887">
    <property type="term" value="F:DNA-directed DNA polymerase activity"/>
    <property type="evidence" value="ECO:0007669"/>
    <property type="project" value="UniProtKB-KW"/>
</dbReference>
<organism evidence="11 12">
    <name type="scientific">Ktedonospora formicarum</name>
    <dbReference type="NCBI Taxonomy" id="2778364"/>
    <lineage>
        <taxon>Bacteria</taxon>
        <taxon>Bacillati</taxon>
        <taxon>Chloroflexota</taxon>
        <taxon>Ktedonobacteria</taxon>
        <taxon>Ktedonobacterales</taxon>
        <taxon>Ktedonobacteraceae</taxon>
        <taxon>Ktedonospora</taxon>
    </lineage>
</organism>
<dbReference type="Gene3D" id="3.10.150.10">
    <property type="entry name" value="DNA Polymerase III, subunit A, domain 2"/>
    <property type="match status" value="1"/>
</dbReference>
<evidence type="ECO:0000256" key="4">
    <source>
        <dbReference type="ARBA" id="ARBA00022679"/>
    </source>
</evidence>
<evidence type="ECO:0000313" key="11">
    <source>
        <dbReference type="EMBL" id="GHO47619.1"/>
    </source>
</evidence>
<evidence type="ECO:0000256" key="9">
    <source>
        <dbReference type="SAM" id="MobiDB-lite"/>
    </source>
</evidence>
<feature type="region of interest" description="Disordered" evidence="9">
    <location>
        <begin position="96"/>
        <end position="121"/>
    </location>
</feature>
<name>A0A8J3IAB5_9CHLR</name>
<keyword evidence="12" id="KW-1185">Reference proteome</keyword>
<evidence type="ECO:0000256" key="2">
    <source>
        <dbReference type="ARBA" id="ARBA00010752"/>
    </source>
</evidence>
<dbReference type="Proteomes" id="UP000612362">
    <property type="component" value="Unassembled WGS sequence"/>
</dbReference>
<dbReference type="InterPro" id="IPR046938">
    <property type="entry name" value="DNA_clamp_sf"/>
</dbReference>
<reference evidence="11" key="1">
    <citation type="submission" date="2020-10" db="EMBL/GenBank/DDBJ databases">
        <title>Taxonomic study of unclassified bacteria belonging to the class Ktedonobacteria.</title>
        <authorList>
            <person name="Yabe S."/>
            <person name="Wang C.M."/>
            <person name="Zheng Y."/>
            <person name="Sakai Y."/>
            <person name="Cavaletti L."/>
            <person name="Monciardini P."/>
            <person name="Donadio S."/>
        </authorList>
    </citation>
    <scope>NUCLEOTIDE SEQUENCE</scope>
    <source>
        <strain evidence="11">SOSP1-1</strain>
    </source>
</reference>
<evidence type="ECO:0000259" key="10">
    <source>
        <dbReference type="Pfam" id="PF02768"/>
    </source>
</evidence>
<evidence type="ECO:0000256" key="5">
    <source>
        <dbReference type="ARBA" id="ARBA00022695"/>
    </source>
</evidence>
<dbReference type="GO" id="GO:0003677">
    <property type="term" value="F:DNA binding"/>
    <property type="evidence" value="ECO:0007669"/>
    <property type="project" value="UniProtKB-KW"/>
</dbReference>
<keyword evidence="7" id="KW-0239">DNA-directed DNA polymerase</keyword>
<comment type="similarity">
    <text evidence="2">Belongs to the beta sliding clamp family.</text>
</comment>
<evidence type="ECO:0000256" key="1">
    <source>
        <dbReference type="ARBA" id="ARBA00004496"/>
    </source>
</evidence>
<accession>A0A8J3IAB5</accession>
<keyword evidence="3" id="KW-0963">Cytoplasm</keyword>
<comment type="caution">
    <text evidence="11">The sequence shown here is derived from an EMBL/GenBank/DDBJ whole genome shotgun (WGS) entry which is preliminary data.</text>
</comment>
<protein>
    <recommendedName>
        <fullName evidence="10">DNA polymerase III beta sliding clamp C-terminal domain-containing protein</fullName>
    </recommendedName>
</protein>
<keyword evidence="8" id="KW-0238">DNA-binding</keyword>
<dbReference type="EMBL" id="BNJF01000003">
    <property type="protein sequence ID" value="GHO47619.1"/>
    <property type="molecule type" value="Genomic_DNA"/>
</dbReference>
<dbReference type="GO" id="GO:0009360">
    <property type="term" value="C:DNA polymerase III complex"/>
    <property type="evidence" value="ECO:0007669"/>
    <property type="project" value="InterPro"/>
</dbReference>
<dbReference type="PANTHER" id="PTHR30478:SF0">
    <property type="entry name" value="BETA SLIDING CLAMP"/>
    <property type="match status" value="1"/>
</dbReference>
<dbReference type="AlphaFoldDB" id="A0A8J3IAB5"/>
<dbReference type="GO" id="GO:0005737">
    <property type="term" value="C:cytoplasm"/>
    <property type="evidence" value="ECO:0007669"/>
    <property type="project" value="UniProtKB-SubCell"/>
</dbReference>
<dbReference type="GO" id="GO:0006271">
    <property type="term" value="P:DNA strand elongation involved in DNA replication"/>
    <property type="evidence" value="ECO:0007669"/>
    <property type="project" value="TreeGrafter"/>
</dbReference>
<comment type="subcellular location">
    <subcellularLocation>
        <location evidence="1">Cytoplasm</location>
    </subcellularLocation>
</comment>
<dbReference type="InterPro" id="IPR001001">
    <property type="entry name" value="DNA_polIII_beta"/>
</dbReference>
<evidence type="ECO:0000313" key="12">
    <source>
        <dbReference type="Proteomes" id="UP000612362"/>
    </source>
</evidence>
<keyword evidence="6" id="KW-0235">DNA replication</keyword>
<keyword evidence="4" id="KW-0808">Transferase</keyword>
<dbReference type="SUPFAM" id="SSF55979">
    <property type="entry name" value="DNA clamp"/>
    <property type="match status" value="1"/>
</dbReference>
<evidence type="ECO:0000256" key="8">
    <source>
        <dbReference type="ARBA" id="ARBA00023125"/>
    </source>
</evidence>
<evidence type="ECO:0000256" key="3">
    <source>
        <dbReference type="ARBA" id="ARBA00022490"/>
    </source>
</evidence>
<feature type="compositionally biased region" description="Basic and acidic residues" evidence="9">
    <location>
        <begin position="111"/>
        <end position="121"/>
    </location>
</feature>
<sequence length="121" mass="13093">MTLRGQETQEGEPNTVTLQATAEELGTNVSVIPATISGDDQHEICLNTRYLADVLAVLDMPEMALEVVSPLRPIEITPALASTQYHYVMMPLSTRASDTAQSTSRLQRAQVPEEHGSAALT</sequence>
<dbReference type="InterPro" id="IPR022635">
    <property type="entry name" value="DNA_polIII_beta_C"/>
</dbReference>
<dbReference type="Pfam" id="PF02768">
    <property type="entry name" value="DNA_pol3_beta_3"/>
    <property type="match status" value="1"/>
</dbReference>
<proteinExistence type="inferred from homology"/>
<gene>
    <name evidence="11" type="ORF">KSX_57820</name>
</gene>
<feature type="compositionally biased region" description="Polar residues" evidence="9">
    <location>
        <begin position="96"/>
        <end position="107"/>
    </location>
</feature>
<dbReference type="GO" id="GO:0008408">
    <property type="term" value="F:3'-5' exonuclease activity"/>
    <property type="evidence" value="ECO:0007669"/>
    <property type="project" value="InterPro"/>
</dbReference>
<dbReference type="PANTHER" id="PTHR30478">
    <property type="entry name" value="DNA POLYMERASE III SUBUNIT BETA"/>
    <property type="match status" value="1"/>
</dbReference>
<keyword evidence="5" id="KW-0548">Nucleotidyltransferase</keyword>
<evidence type="ECO:0000256" key="7">
    <source>
        <dbReference type="ARBA" id="ARBA00022932"/>
    </source>
</evidence>